<accession>A0A1M6WZN2</accession>
<dbReference type="Gene3D" id="1.10.357.10">
    <property type="entry name" value="Tetracycline Repressor, domain 2"/>
    <property type="match status" value="1"/>
</dbReference>
<dbReference type="PRINTS" id="PR00455">
    <property type="entry name" value="HTHTETR"/>
</dbReference>
<reference evidence="4 5" key="1">
    <citation type="submission" date="2016-11" db="EMBL/GenBank/DDBJ databases">
        <authorList>
            <person name="Jaros S."/>
            <person name="Januszkiewicz K."/>
            <person name="Wedrychowicz H."/>
        </authorList>
    </citation>
    <scope>NUCLEOTIDE SEQUENCE [LARGE SCALE GENOMIC DNA]</scope>
    <source>
        <strain evidence="4 5">DSM 14214</strain>
    </source>
</reference>
<dbReference type="GO" id="GO:0003677">
    <property type="term" value="F:DNA binding"/>
    <property type="evidence" value="ECO:0007669"/>
    <property type="project" value="UniProtKB-UniRule"/>
</dbReference>
<dbReference type="PROSITE" id="PS50977">
    <property type="entry name" value="HTH_TETR_2"/>
    <property type="match status" value="1"/>
</dbReference>
<dbReference type="EMBL" id="FRAH01000058">
    <property type="protein sequence ID" value="SHK99197.1"/>
    <property type="molecule type" value="Genomic_DNA"/>
</dbReference>
<organism evidence="4 5">
    <name type="scientific">Anaerotignum lactatifermentans DSM 14214</name>
    <dbReference type="NCBI Taxonomy" id="1121323"/>
    <lineage>
        <taxon>Bacteria</taxon>
        <taxon>Bacillati</taxon>
        <taxon>Bacillota</taxon>
        <taxon>Clostridia</taxon>
        <taxon>Lachnospirales</taxon>
        <taxon>Anaerotignaceae</taxon>
        <taxon>Anaerotignum</taxon>
    </lineage>
</organism>
<dbReference type="SUPFAM" id="SSF46689">
    <property type="entry name" value="Homeodomain-like"/>
    <property type="match status" value="1"/>
</dbReference>
<sequence length="201" mass="23098">MEKFLALSIKKQDTIRNAALACFAKHGYEKASINDIAVAAGISKASIFQYFGNKQALYQYLFDYCAAQMKQAYNTSALEETTDFFDRVWEASVMKVENLKKHPHIASFIASVAAEPMPELKGAIFSETNEKYIASLVLHEQDYKKFRHPEDAELVFQMLMLLAKGMSVQLENGVDYDGMMKEFREILNMLKHNFYKEEYLL</sequence>
<evidence type="ECO:0000313" key="5">
    <source>
        <dbReference type="Proteomes" id="UP000183975"/>
    </source>
</evidence>
<evidence type="ECO:0000259" key="3">
    <source>
        <dbReference type="PROSITE" id="PS50977"/>
    </source>
</evidence>
<dbReference type="PANTHER" id="PTHR43479">
    <property type="entry name" value="ACREF/ENVCD OPERON REPRESSOR-RELATED"/>
    <property type="match status" value="1"/>
</dbReference>
<gene>
    <name evidence="4" type="ORF">SAMN02745138_02691</name>
</gene>
<dbReference type="Pfam" id="PF00440">
    <property type="entry name" value="TetR_N"/>
    <property type="match status" value="1"/>
</dbReference>
<dbReference type="InterPro" id="IPR023772">
    <property type="entry name" value="DNA-bd_HTH_TetR-type_CS"/>
</dbReference>
<dbReference type="OrthoDB" id="9780939at2"/>
<keyword evidence="5" id="KW-1185">Reference proteome</keyword>
<dbReference type="AlphaFoldDB" id="A0A1M6WZN2"/>
<dbReference type="InterPro" id="IPR009057">
    <property type="entry name" value="Homeodomain-like_sf"/>
</dbReference>
<dbReference type="Proteomes" id="UP000183975">
    <property type="component" value="Unassembled WGS sequence"/>
</dbReference>
<dbReference type="InterPro" id="IPR050624">
    <property type="entry name" value="HTH-type_Tx_Regulator"/>
</dbReference>
<feature type="domain" description="HTH tetR-type" evidence="3">
    <location>
        <begin position="9"/>
        <end position="69"/>
    </location>
</feature>
<dbReference type="RefSeq" id="WP_072852612.1">
    <property type="nucleotide sequence ID" value="NZ_FRAH01000058.1"/>
</dbReference>
<dbReference type="PROSITE" id="PS01081">
    <property type="entry name" value="HTH_TETR_1"/>
    <property type="match status" value="1"/>
</dbReference>
<name>A0A1M6WZN2_9FIRM</name>
<keyword evidence="1 2" id="KW-0238">DNA-binding</keyword>
<dbReference type="Gene3D" id="1.10.10.60">
    <property type="entry name" value="Homeodomain-like"/>
    <property type="match status" value="1"/>
</dbReference>
<evidence type="ECO:0000313" key="4">
    <source>
        <dbReference type="EMBL" id="SHK99197.1"/>
    </source>
</evidence>
<dbReference type="SUPFAM" id="SSF48498">
    <property type="entry name" value="Tetracyclin repressor-like, C-terminal domain"/>
    <property type="match status" value="1"/>
</dbReference>
<dbReference type="InterPro" id="IPR001647">
    <property type="entry name" value="HTH_TetR"/>
</dbReference>
<dbReference type="PANTHER" id="PTHR43479:SF21">
    <property type="entry name" value="TRANSCRIPTIONAL REGULATOR, TETR FAMILY"/>
    <property type="match status" value="1"/>
</dbReference>
<evidence type="ECO:0000256" key="2">
    <source>
        <dbReference type="PROSITE-ProRule" id="PRU00335"/>
    </source>
</evidence>
<evidence type="ECO:0000256" key="1">
    <source>
        <dbReference type="ARBA" id="ARBA00023125"/>
    </source>
</evidence>
<protein>
    <submittedName>
        <fullName evidence="4">Transcriptional regulator, TetR family</fullName>
    </submittedName>
</protein>
<proteinExistence type="predicted"/>
<dbReference type="InterPro" id="IPR036271">
    <property type="entry name" value="Tet_transcr_reg_TetR-rel_C_sf"/>
</dbReference>
<feature type="DNA-binding region" description="H-T-H motif" evidence="2">
    <location>
        <begin position="32"/>
        <end position="51"/>
    </location>
</feature>